<dbReference type="SUPFAM" id="SSF46785">
    <property type="entry name" value="Winged helix' DNA-binding domain"/>
    <property type="match status" value="1"/>
</dbReference>
<organism evidence="2 3">
    <name type="scientific">Falsibacillus pallidus</name>
    <dbReference type="NCBI Taxonomy" id="493781"/>
    <lineage>
        <taxon>Bacteria</taxon>
        <taxon>Bacillati</taxon>
        <taxon>Bacillota</taxon>
        <taxon>Bacilli</taxon>
        <taxon>Bacillales</taxon>
        <taxon>Bacillaceae</taxon>
        <taxon>Falsibacillus</taxon>
    </lineage>
</organism>
<evidence type="ECO:0000259" key="1">
    <source>
        <dbReference type="Pfam" id="PF03551"/>
    </source>
</evidence>
<proteinExistence type="predicted"/>
<reference evidence="2 3" key="1">
    <citation type="submission" date="2018-07" db="EMBL/GenBank/DDBJ databases">
        <title>Genomic Encyclopedia of Type Strains, Phase IV (KMG-IV): sequencing the most valuable type-strain genomes for metagenomic binning, comparative biology and taxonomic classification.</title>
        <authorList>
            <person name="Goeker M."/>
        </authorList>
    </citation>
    <scope>NUCLEOTIDE SEQUENCE [LARGE SCALE GENOMIC DNA]</scope>
    <source>
        <strain evidence="2 3">DSM 25281</strain>
    </source>
</reference>
<dbReference type="Pfam" id="PF03551">
    <property type="entry name" value="PadR"/>
    <property type="match status" value="1"/>
</dbReference>
<gene>
    <name evidence="2" type="ORF">DFR59_12511</name>
</gene>
<dbReference type="InterPro" id="IPR036388">
    <property type="entry name" value="WH-like_DNA-bd_sf"/>
</dbReference>
<comment type="caution">
    <text evidence="2">The sequence shown here is derived from an EMBL/GenBank/DDBJ whole genome shotgun (WGS) entry which is preliminary data.</text>
</comment>
<sequence length="137" mass="16622">MEERLRKLKKAMERTVFDELNFTEEHKKKIRNQIRMQKPEASEEEIRLSIFQLLVQKRTGFELSRLIRARGIGNFEENEGFLYMSLHQFEQKNYLNTTWEEPDVKYYQLNHKGMKVLKALEKKSEGRARILKEMVER</sequence>
<dbReference type="InterPro" id="IPR036390">
    <property type="entry name" value="WH_DNA-bd_sf"/>
</dbReference>
<dbReference type="AlphaFoldDB" id="A0A370G1Q0"/>
<dbReference type="NCBIfam" id="NF006931">
    <property type="entry name" value="PRK09416.1"/>
    <property type="match status" value="1"/>
</dbReference>
<accession>A0A370G1Q0</accession>
<dbReference type="Proteomes" id="UP000255326">
    <property type="component" value="Unassembled WGS sequence"/>
</dbReference>
<keyword evidence="3" id="KW-1185">Reference proteome</keyword>
<protein>
    <submittedName>
        <fullName evidence="2">PadR family transcriptional regulator</fullName>
    </submittedName>
</protein>
<dbReference type="Gene3D" id="1.10.10.10">
    <property type="entry name" value="Winged helix-like DNA-binding domain superfamily/Winged helix DNA-binding domain"/>
    <property type="match status" value="1"/>
</dbReference>
<dbReference type="RefSeq" id="WP_114747281.1">
    <property type="nucleotide sequence ID" value="NZ_QQAY01000025.1"/>
</dbReference>
<evidence type="ECO:0000313" key="3">
    <source>
        <dbReference type="Proteomes" id="UP000255326"/>
    </source>
</evidence>
<name>A0A370G1Q0_9BACI</name>
<dbReference type="OrthoDB" id="2440228at2"/>
<dbReference type="EMBL" id="QQAY01000025">
    <property type="protein sequence ID" value="RDI36886.1"/>
    <property type="molecule type" value="Genomic_DNA"/>
</dbReference>
<evidence type="ECO:0000313" key="2">
    <source>
        <dbReference type="EMBL" id="RDI36886.1"/>
    </source>
</evidence>
<feature type="domain" description="Transcription regulator PadR N-terminal" evidence="1">
    <location>
        <begin position="56"/>
        <end position="118"/>
    </location>
</feature>
<dbReference type="InterPro" id="IPR005149">
    <property type="entry name" value="Tscrpt_reg_PadR_N"/>
</dbReference>